<keyword evidence="4" id="KW-1185">Reference proteome</keyword>
<dbReference type="PANTHER" id="PTHR37038:SF12">
    <property type="entry name" value="TRANSCRIPTIONAL REGULATOR"/>
    <property type="match status" value="1"/>
</dbReference>
<dbReference type="Proteomes" id="UP000195141">
    <property type="component" value="Chromosome"/>
</dbReference>
<dbReference type="InterPro" id="IPR010057">
    <property type="entry name" value="Transcription_activator_Rgg_C"/>
</dbReference>
<gene>
    <name evidence="2" type="ORF">A5888_001847</name>
    <name evidence="3" type="ORF">A5888_003090</name>
</gene>
<organism evidence="2">
    <name type="scientific">Candidatus Enterococcus clewellii</name>
    <dbReference type="NCBI Taxonomy" id="1834193"/>
    <lineage>
        <taxon>Bacteria</taxon>
        <taxon>Bacillati</taxon>
        <taxon>Bacillota</taxon>
        <taxon>Bacilli</taxon>
        <taxon>Lactobacillales</taxon>
        <taxon>Enterococcaceae</taxon>
        <taxon>Enterococcus</taxon>
    </lineage>
</organism>
<accession>A0A242K9F8</accession>
<dbReference type="GO" id="GO:0003677">
    <property type="term" value="F:DNA binding"/>
    <property type="evidence" value="ECO:0007669"/>
    <property type="project" value="InterPro"/>
</dbReference>
<reference evidence="3" key="2">
    <citation type="submission" date="2017-05" db="EMBL/GenBank/DDBJ databases">
        <authorList>
            <consortium name="The Broad Institute Genomics Platform"/>
            <consortium name="The Broad Institute Genomic Center for Infectious Diseases"/>
            <person name="Earl A."/>
            <person name="Manson A."/>
            <person name="Schwartman J."/>
            <person name="Gilmore M."/>
            <person name="Abouelleil A."/>
            <person name="Cao P."/>
            <person name="Chapman S."/>
            <person name="Cusick C."/>
            <person name="Shea T."/>
            <person name="Young S."/>
            <person name="Neafsey D."/>
            <person name="Nusbaum C."/>
            <person name="Birren B."/>
        </authorList>
    </citation>
    <scope>NUCLEOTIDE SEQUENCE</scope>
    <source>
        <strain evidence="3">9E7_DIV0242</strain>
    </source>
</reference>
<protein>
    <recommendedName>
        <fullName evidence="1">HTH cro/C1-type domain-containing protein</fullName>
    </recommendedName>
</protein>
<dbReference type="PANTHER" id="PTHR37038">
    <property type="entry name" value="TRANSCRIPTIONAL REGULATOR-RELATED"/>
    <property type="match status" value="1"/>
</dbReference>
<dbReference type="InterPro" id="IPR053163">
    <property type="entry name" value="HTH-type_regulator_Rgg"/>
</dbReference>
<dbReference type="PROSITE" id="PS50943">
    <property type="entry name" value="HTH_CROC1"/>
    <property type="match status" value="1"/>
</dbReference>
<dbReference type="Gene3D" id="1.10.260.40">
    <property type="entry name" value="lambda repressor-like DNA-binding domains"/>
    <property type="match status" value="1"/>
</dbReference>
<dbReference type="SUPFAM" id="SSF47413">
    <property type="entry name" value="lambda repressor-like DNA-binding domains"/>
    <property type="match status" value="1"/>
</dbReference>
<dbReference type="InterPro" id="IPR001387">
    <property type="entry name" value="Cro/C1-type_HTH"/>
</dbReference>
<dbReference type="SMART" id="SM00530">
    <property type="entry name" value="HTH_XRE"/>
    <property type="match status" value="1"/>
</dbReference>
<dbReference type="AlphaFoldDB" id="A0A242K9F8"/>
<proteinExistence type="predicted"/>
<dbReference type="Pfam" id="PF21259">
    <property type="entry name" value="Rgg_C"/>
    <property type="match status" value="1"/>
</dbReference>
<dbReference type="CDD" id="cd00093">
    <property type="entry name" value="HTH_XRE"/>
    <property type="match status" value="1"/>
</dbReference>
<evidence type="ECO:0000313" key="2">
    <source>
        <dbReference type="EMBL" id="OTP17709.1"/>
    </source>
</evidence>
<feature type="domain" description="HTH cro/C1-type" evidence="1">
    <location>
        <begin position="7"/>
        <end position="60"/>
    </location>
</feature>
<evidence type="ECO:0000313" key="3">
    <source>
        <dbReference type="EMBL" id="WYJ91322.1"/>
    </source>
</evidence>
<reference evidence="3" key="3">
    <citation type="submission" date="2024-03" db="EMBL/GenBank/DDBJ databases">
        <title>The Genome Sequence of Enterococcus sp. DIV0242b.</title>
        <authorList>
            <consortium name="The Broad Institute Genomics Platform"/>
            <consortium name="The Broad Institute Microbial Omics Core"/>
            <consortium name="The Broad Institute Genomic Center for Infectious Diseases"/>
            <person name="Earl A."/>
            <person name="Manson A."/>
            <person name="Gilmore M."/>
            <person name="Schwartman J."/>
            <person name="Shea T."/>
            <person name="Abouelleil A."/>
            <person name="Cao P."/>
            <person name="Chapman S."/>
            <person name="Cusick C."/>
            <person name="Young S."/>
            <person name="Neafsey D."/>
            <person name="Nusbaum C."/>
            <person name="Birren B."/>
        </authorList>
    </citation>
    <scope>NUCLEOTIDE SEQUENCE</scope>
    <source>
        <strain evidence="3">9E7_DIV0242</strain>
    </source>
</reference>
<dbReference type="InterPro" id="IPR010982">
    <property type="entry name" value="Lambda_DNA-bd_dom_sf"/>
</dbReference>
<dbReference type="RefSeq" id="WP_086348897.1">
    <property type="nucleotide sequence ID" value="NZ_CP147247.1"/>
</dbReference>
<evidence type="ECO:0000259" key="1">
    <source>
        <dbReference type="PROSITE" id="PS50943"/>
    </source>
</evidence>
<dbReference type="OrthoDB" id="34624at2"/>
<evidence type="ECO:0000313" key="4">
    <source>
        <dbReference type="Proteomes" id="UP000195141"/>
    </source>
</evidence>
<dbReference type="NCBIfam" id="TIGR01716">
    <property type="entry name" value="RGG_Cterm"/>
    <property type="match status" value="1"/>
</dbReference>
<dbReference type="EMBL" id="CP147247">
    <property type="protein sequence ID" value="WYJ91322.1"/>
    <property type="molecule type" value="Genomic_DNA"/>
</dbReference>
<dbReference type="EMBL" id="NGMM01000002">
    <property type="protein sequence ID" value="OTP17709.1"/>
    <property type="molecule type" value="Genomic_DNA"/>
</dbReference>
<sequence length="284" mass="33540">MNFGPMVRHIRLKKGFSQKEIYTGIISKSYAIEFEKGKHSISTALLIEVLDRLSMDMDEFLFINKGYLLNEYSDYIYRISKYANSHDLVSLKKLFAELSEKDNLIDNVHRAEVRCRIRIIEHFKKTGHFDTTRTLEEDRHCIQEYLLRVETWTLHEVQLFGNTIEFLDFNAHFPLFRSVSKSFSLYSEYDKGREIFCAMLINLINQAIKHEFLDYAEVLIQQLKLLSTDYKEFFHHAIAKYFSYILLIKRGDAVNGRAKAKELLTFFYELNQDALANELKVLLD</sequence>
<name>A0A242K9F8_9ENTE</name>
<reference evidence="2" key="1">
    <citation type="submission" date="2017-05" db="EMBL/GenBank/DDBJ databases">
        <title>The Genome Sequence of Enterococcus sp. 9E7_DIV0242.</title>
        <authorList>
            <consortium name="The Broad Institute Genomics Platform"/>
            <consortium name="The Broad Institute Genomic Center for Infectious Diseases"/>
            <person name="Earl A."/>
            <person name="Manson A."/>
            <person name="Schwartman J."/>
            <person name="Gilmore M."/>
            <person name="Abouelleil A."/>
            <person name="Cao P."/>
            <person name="Chapman S."/>
            <person name="Cusick C."/>
            <person name="Shea T."/>
            <person name="Young S."/>
            <person name="Neafsey D."/>
            <person name="Nusbaum C."/>
            <person name="Birren B."/>
        </authorList>
    </citation>
    <scope>NUCLEOTIDE SEQUENCE [LARGE SCALE GENOMIC DNA]</scope>
    <source>
        <strain evidence="2">9E7_DIV0242</strain>
    </source>
</reference>